<feature type="region of interest" description="Disordered" evidence="1">
    <location>
        <begin position="180"/>
        <end position="217"/>
    </location>
</feature>
<dbReference type="AlphaFoldDB" id="A0A7R9K227"/>
<name>A0A7R9K227_TIMGE</name>
<protein>
    <submittedName>
        <fullName evidence="2">Uncharacterized protein</fullName>
    </submittedName>
</protein>
<dbReference type="EMBL" id="OE842376">
    <property type="protein sequence ID" value="CAD7599847.1"/>
    <property type="molecule type" value="Genomic_DNA"/>
</dbReference>
<gene>
    <name evidence="2" type="ORF">TGEB3V08_LOCUS7461</name>
</gene>
<feature type="compositionally biased region" description="Basic and acidic residues" evidence="1">
    <location>
        <begin position="190"/>
        <end position="217"/>
    </location>
</feature>
<accession>A0A7R9K227</accession>
<reference evidence="2" key="1">
    <citation type="submission" date="2020-11" db="EMBL/GenBank/DDBJ databases">
        <authorList>
            <person name="Tran Van P."/>
        </authorList>
    </citation>
    <scope>NUCLEOTIDE SEQUENCE</scope>
</reference>
<proteinExistence type="predicted"/>
<feature type="region of interest" description="Disordered" evidence="1">
    <location>
        <begin position="1"/>
        <end position="21"/>
    </location>
</feature>
<evidence type="ECO:0000256" key="1">
    <source>
        <dbReference type="SAM" id="MobiDB-lite"/>
    </source>
</evidence>
<organism evidence="2">
    <name type="scientific">Timema genevievae</name>
    <name type="common">Walking stick</name>
    <dbReference type="NCBI Taxonomy" id="629358"/>
    <lineage>
        <taxon>Eukaryota</taxon>
        <taxon>Metazoa</taxon>
        <taxon>Ecdysozoa</taxon>
        <taxon>Arthropoda</taxon>
        <taxon>Hexapoda</taxon>
        <taxon>Insecta</taxon>
        <taxon>Pterygota</taxon>
        <taxon>Neoptera</taxon>
        <taxon>Polyneoptera</taxon>
        <taxon>Phasmatodea</taxon>
        <taxon>Timematodea</taxon>
        <taxon>Timematoidea</taxon>
        <taxon>Timematidae</taxon>
        <taxon>Timema</taxon>
    </lineage>
</organism>
<evidence type="ECO:0000313" key="2">
    <source>
        <dbReference type="EMBL" id="CAD7599847.1"/>
    </source>
</evidence>
<sequence>MCNQSELADKGESPSESSHLEGMLNDLVNKGFLPSITEEQTRSLQDMYSQLHEDTAEAKEAPKRFGENLQCYGELENDLLRDDFELGVSDGKLRKKLLSDKCLTLETAVNLAKAHEATKKQIKILASSIDVVGLEEENKNRRKQAQGHRILNRSMTADQGGTSDLQHWTFHWRNRTKYKSKRYHQGSKINRKDQGPEYQLKQRDTSVQDKKYRCQED</sequence>